<protein>
    <submittedName>
        <fullName evidence="2">Phosphate uptake regulator</fullName>
    </submittedName>
</protein>
<dbReference type="KEGG" id="dor:Desor_5462"/>
<feature type="domain" description="PhoU" evidence="1">
    <location>
        <begin position="116"/>
        <end position="197"/>
    </location>
</feature>
<dbReference type="InterPro" id="IPR028366">
    <property type="entry name" value="PhoU"/>
</dbReference>
<dbReference type="InterPro" id="IPR026022">
    <property type="entry name" value="PhoU_dom"/>
</dbReference>
<keyword evidence="3" id="KW-1185">Reference proteome</keyword>
<dbReference type="Proteomes" id="UP000006346">
    <property type="component" value="Chromosome"/>
</dbReference>
<feature type="domain" description="PhoU" evidence="1">
    <location>
        <begin position="20"/>
        <end position="103"/>
    </location>
</feature>
<reference evidence="3" key="1">
    <citation type="submission" date="2011-11" db="EMBL/GenBank/DDBJ databases">
        <title>Complete sequence of Desulfosporosinus orientis DSM 765.</title>
        <authorList>
            <person name="Lucas S."/>
            <person name="Han J."/>
            <person name="Lapidus A."/>
            <person name="Cheng J.-F."/>
            <person name="Goodwin L."/>
            <person name="Pitluck S."/>
            <person name="Peters L."/>
            <person name="Ovchinnikova G."/>
            <person name="Teshima H."/>
            <person name="Detter J.C."/>
            <person name="Han C."/>
            <person name="Tapia R."/>
            <person name="Land M."/>
            <person name="Hauser L."/>
            <person name="Kyrpides N."/>
            <person name="Ivanova N."/>
            <person name="Pagani I."/>
            <person name="Pester M."/>
            <person name="Spring S."/>
            <person name="Ollivier B."/>
            <person name="Rattei T."/>
            <person name="Klenk H.-P."/>
            <person name="Wagner M."/>
            <person name="Loy A."/>
            <person name="Woyke T."/>
        </authorList>
    </citation>
    <scope>NUCLEOTIDE SEQUENCE [LARGE SCALE GENOMIC DNA]</scope>
    <source>
        <strain evidence="3">ATCC 19365 / DSM 765 / NCIMB 8382 / VKM B-1628</strain>
    </source>
</reference>
<dbReference type="Gene3D" id="1.20.58.220">
    <property type="entry name" value="Phosphate transport system protein phou homolog 2, domain 2"/>
    <property type="match status" value="1"/>
</dbReference>
<dbReference type="RefSeq" id="WP_014187638.1">
    <property type="nucleotide sequence ID" value="NC_016584.1"/>
</dbReference>
<dbReference type="AlphaFoldDB" id="G7WGA4"/>
<dbReference type="STRING" id="768706.Desor_5462"/>
<dbReference type="EMBL" id="CP003108">
    <property type="protein sequence ID" value="AET70836.1"/>
    <property type="molecule type" value="Genomic_DNA"/>
</dbReference>
<dbReference type="PANTHER" id="PTHR42930">
    <property type="entry name" value="PHOSPHATE-SPECIFIC TRANSPORT SYSTEM ACCESSORY PROTEIN PHOU"/>
    <property type="match status" value="1"/>
</dbReference>
<reference evidence="2 3" key="2">
    <citation type="journal article" date="2012" name="J. Bacteriol.">
        <title>Complete genome sequences of Desulfosporosinus orientis DSM765T, Desulfosporosinus youngiae DSM17734T, Desulfosporosinus meridiei DSM13257T, and Desulfosporosinus acidiphilus DSM22704T.</title>
        <authorList>
            <person name="Pester M."/>
            <person name="Brambilla E."/>
            <person name="Alazard D."/>
            <person name="Rattei T."/>
            <person name="Weinmaier T."/>
            <person name="Han J."/>
            <person name="Lucas S."/>
            <person name="Lapidus A."/>
            <person name="Cheng J.F."/>
            <person name="Goodwin L."/>
            <person name="Pitluck S."/>
            <person name="Peters L."/>
            <person name="Ovchinnikova G."/>
            <person name="Teshima H."/>
            <person name="Detter J.C."/>
            <person name="Han C.S."/>
            <person name="Tapia R."/>
            <person name="Land M.L."/>
            <person name="Hauser L."/>
            <person name="Kyrpides N.C."/>
            <person name="Ivanova N.N."/>
            <person name="Pagani I."/>
            <person name="Huntmann M."/>
            <person name="Wei C.L."/>
            <person name="Davenport K.W."/>
            <person name="Daligault H."/>
            <person name="Chain P.S."/>
            <person name="Chen A."/>
            <person name="Mavromatis K."/>
            <person name="Markowitz V."/>
            <person name="Szeto E."/>
            <person name="Mikhailova N."/>
            <person name="Pati A."/>
            <person name="Wagner M."/>
            <person name="Woyke T."/>
            <person name="Ollivier B."/>
            <person name="Klenk H.P."/>
            <person name="Spring S."/>
            <person name="Loy A."/>
        </authorList>
    </citation>
    <scope>NUCLEOTIDE SEQUENCE [LARGE SCALE GENOMIC DNA]</scope>
    <source>
        <strain evidence="3">ATCC 19365 / DSM 765 / NCIMB 8382 / VKM B-1628</strain>
    </source>
</reference>
<organism evidence="2 3">
    <name type="scientific">Desulfosporosinus orientis (strain ATCC 19365 / DSM 765 / NCIMB 8382 / VKM B-1628 / Singapore I)</name>
    <name type="common">Desulfotomaculum orientis</name>
    <dbReference type="NCBI Taxonomy" id="768706"/>
    <lineage>
        <taxon>Bacteria</taxon>
        <taxon>Bacillati</taxon>
        <taxon>Bacillota</taxon>
        <taxon>Clostridia</taxon>
        <taxon>Eubacteriales</taxon>
        <taxon>Desulfitobacteriaceae</taxon>
        <taxon>Desulfosporosinus</taxon>
    </lineage>
</organism>
<name>G7WGA4_DESOD</name>
<dbReference type="Pfam" id="PF01895">
    <property type="entry name" value="PhoU"/>
    <property type="match status" value="2"/>
</dbReference>
<accession>G7WGA4</accession>
<evidence type="ECO:0000313" key="2">
    <source>
        <dbReference type="EMBL" id="AET70836.1"/>
    </source>
</evidence>
<evidence type="ECO:0000259" key="1">
    <source>
        <dbReference type="Pfam" id="PF01895"/>
    </source>
</evidence>
<dbReference type="OrthoDB" id="9814256at2"/>
<evidence type="ECO:0000313" key="3">
    <source>
        <dbReference type="Proteomes" id="UP000006346"/>
    </source>
</evidence>
<dbReference type="PATRIC" id="fig|768706.3.peg.5564"/>
<dbReference type="eggNOG" id="COG0704">
    <property type="taxonomic scope" value="Bacteria"/>
</dbReference>
<dbReference type="GO" id="GO:0030643">
    <property type="term" value="P:intracellular phosphate ion homeostasis"/>
    <property type="evidence" value="ECO:0007669"/>
    <property type="project" value="InterPro"/>
</dbReference>
<dbReference type="HOGENOM" id="CLU_078518_2_0_9"/>
<dbReference type="PANTHER" id="PTHR42930:SF3">
    <property type="entry name" value="PHOSPHATE-SPECIFIC TRANSPORT SYSTEM ACCESSORY PROTEIN PHOU"/>
    <property type="match status" value="1"/>
</dbReference>
<dbReference type="InterPro" id="IPR038078">
    <property type="entry name" value="PhoU-like_sf"/>
</dbReference>
<sequence>MFRKSGYDKVLLNLRVMTAELAEAVQNHLKAAIEALEKGETVLDWERQDDVIDQLRDNIVDRSYDIMSLQQLRDQDLRWLLGFRRMAQELERSADYACDLAELSELRPEKDWPADIRQMAKQLLFMIEYTTAILKGNKEIDRDLADEDDVLDEAYAEFKEALLKGSPRFNEGQLGIFLVIARTIERMGDHIVNVAETLLYIQTGKRRLAD</sequence>
<proteinExistence type="predicted"/>
<dbReference type="SUPFAM" id="SSF109755">
    <property type="entry name" value="PhoU-like"/>
    <property type="match status" value="1"/>
</dbReference>
<gene>
    <name evidence="2" type="ordered locus">Desor_5462</name>
</gene>
<dbReference type="GO" id="GO:0045936">
    <property type="term" value="P:negative regulation of phosphate metabolic process"/>
    <property type="evidence" value="ECO:0007669"/>
    <property type="project" value="InterPro"/>
</dbReference>